<accession>A0A2P5XRI7</accession>
<protein>
    <submittedName>
        <fullName evidence="1">Uncharacterized protein</fullName>
    </submittedName>
</protein>
<evidence type="ECO:0000313" key="2">
    <source>
        <dbReference type="Proteomes" id="UP000239757"/>
    </source>
</evidence>
<sequence length="76" mass="8086">MDFAVSANNSGSTSEDSITDSEGVVQLNLLGASSEKNNGGFLEEEFTLLDGNAVTEVIEGVPSITFSNRVQEFIQQ</sequence>
<dbReference type="OrthoDB" id="996362at2759"/>
<dbReference type="EMBL" id="KZ664367">
    <property type="protein sequence ID" value="PPS05960.1"/>
    <property type="molecule type" value="Genomic_DNA"/>
</dbReference>
<organism evidence="1 2">
    <name type="scientific">Gossypium barbadense</name>
    <name type="common">Sea Island cotton</name>
    <name type="synonym">Hibiscus barbadensis</name>
    <dbReference type="NCBI Taxonomy" id="3634"/>
    <lineage>
        <taxon>Eukaryota</taxon>
        <taxon>Viridiplantae</taxon>
        <taxon>Streptophyta</taxon>
        <taxon>Embryophyta</taxon>
        <taxon>Tracheophyta</taxon>
        <taxon>Spermatophyta</taxon>
        <taxon>Magnoliopsida</taxon>
        <taxon>eudicotyledons</taxon>
        <taxon>Gunneridae</taxon>
        <taxon>Pentapetalae</taxon>
        <taxon>rosids</taxon>
        <taxon>malvids</taxon>
        <taxon>Malvales</taxon>
        <taxon>Malvaceae</taxon>
        <taxon>Malvoideae</taxon>
        <taxon>Gossypium</taxon>
    </lineage>
</organism>
<name>A0A2P5XRI7_GOSBA</name>
<dbReference type="Proteomes" id="UP000239757">
    <property type="component" value="Unassembled WGS sequence"/>
</dbReference>
<evidence type="ECO:0000313" key="1">
    <source>
        <dbReference type="EMBL" id="PPS05960.1"/>
    </source>
</evidence>
<dbReference type="AlphaFoldDB" id="A0A2P5XRI7"/>
<gene>
    <name evidence="1" type="ORF">GOBAR_AA14692</name>
</gene>
<proteinExistence type="predicted"/>
<reference evidence="1 2" key="1">
    <citation type="submission" date="2015-01" db="EMBL/GenBank/DDBJ databases">
        <title>Genome of allotetraploid Gossypium barbadense reveals genomic plasticity and fiber elongation in cotton evolution.</title>
        <authorList>
            <person name="Chen X."/>
            <person name="Liu X."/>
            <person name="Zhao B."/>
            <person name="Zheng H."/>
            <person name="Hu Y."/>
            <person name="Lu G."/>
            <person name="Yang C."/>
            <person name="Chen J."/>
            <person name="Shan C."/>
            <person name="Zhang L."/>
            <person name="Zhou Y."/>
            <person name="Wang L."/>
            <person name="Guo W."/>
            <person name="Bai Y."/>
            <person name="Ruan J."/>
            <person name="Shangguan X."/>
            <person name="Mao Y."/>
            <person name="Jiang J."/>
            <person name="Zhu Y."/>
            <person name="Lei J."/>
            <person name="Kang H."/>
            <person name="Chen S."/>
            <person name="He X."/>
            <person name="Wang R."/>
            <person name="Wang Y."/>
            <person name="Chen J."/>
            <person name="Wang L."/>
            <person name="Yu S."/>
            <person name="Wang B."/>
            <person name="Wei J."/>
            <person name="Song S."/>
            <person name="Lu X."/>
            <person name="Gao Z."/>
            <person name="Gu W."/>
            <person name="Deng X."/>
            <person name="Ma D."/>
            <person name="Wang S."/>
            <person name="Liang W."/>
            <person name="Fang L."/>
            <person name="Cai C."/>
            <person name="Zhu X."/>
            <person name="Zhou B."/>
            <person name="Zhang Y."/>
            <person name="Chen Z."/>
            <person name="Xu S."/>
            <person name="Zhu R."/>
            <person name="Wang S."/>
            <person name="Zhang T."/>
            <person name="Zhao G."/>
        </authorList>
    </citation>
    <scope>NUCLEOTIDE SEQUENCE [LARGE SCALE GENOMIC DNA]</scope>
    <source>
        <strain evidence="2">cv. Xinhai21</strain>
        <tissue evidence="1">Leaf</tissue>
    </source>
</reference>